<dbReference type="SUPFAM" id="SSF56014">
    <property type="entry name" value="Nitrite and sulphite reductase 4Fe-4S domain-like"/>
    <property type="match status" value="1"/>
</dbReference>
<feature type="binding site" evidence="20">
    <location>
        <position position="695"/>
    </location>
    <ligand>
        <name>[4Fe-4S] cluster</name>
        <dbReference type="ChEBI" id="CHEBI:49883"/>
    </ligand>
</feature>
<dbReference type="GO" id="GO:0050661">
    <property type="term" value="F:NADP binding"/>
    <property type="evidence" value="ECO:0007669"/>
    <property type="project" value="UniProtKB-UniRule"/>
</dbReference>
<comment type="cofactor">
    <cofactor evidence="20">
        <name>[4Fe-4S] cluster</name>
        <dbReference type="ChEBI" id="CHEBI:49883"/>
    </cofactor>
    <text evidence="20">Binds 1 [4Fe-4S] cluster per subunit.</text>
</comment>
<dbReference type="InterPro" id="IPR017121">
    <property type="entry name" value="Nitrite_Rdtase_lsu"/>
</dbReference>
<dbReference type="SUPFAM" id="SSF51905">
    <property type="entry name" value="FAD/NAD(P)-binding domain"/>
    <property type="match status" value="1"/>
</dbReference>
<feature type="binding site" evidence="20">
    <location>
        <position position="691"/>
    </location>
    <ligand>
        <name>[4Fe-4S] cluster</name>
        <dbReference type="ChEBI" id="CHEBI:49883"/>
    </ligand>
</feature>
<feature type="domain" description="FAD/NAD(P)-binding" evidence="25">
    <location>
        <begin position="10"/>
        <end position="297"/>
    </location>
</feature>
<dbReference type="SUPFAM" id="SSF55124">
    <property type="entry name" value="Nitrite/Sulfite reductase N-terminal domain-like"/>
    <property type="match status" value="1"/>
</dbReference>
<evidence type="ECO:0000256" key="10">
    <source>
        <dbReference type="ARBA" id="ARBA00022723"/>
    </source>
</evidence>
<keyword evidence="7 20" id="KW-0349">Heme</keyword>
<dbReference type="InterPro" id="IPR005117">
    <property type="entry name" value="NiRdtase/SiRdtase_haem-b_fer"/>
</dbReference>
<evidence type="ECO:0000313" key="28">
    <source>
        <dbReference type="Proteomes" id="UP001139354"/>
    </source>
</evidence>
<dbReference type="Pfam" id="PF18267">
    <property type="entry name" value="Rubredoxin_C"/>
    <property type="match status" value="1"/>
</dbReference>
<keyword evidence="6 20" id="KW-0004">4Fe-4S</keyword>
<dbReference type="InterPro" id="IPR012744">
    <property type="entry name" value="Nitri_red_NirB"/>
</dbReference>
<dbReference type="InterPro" id="IPR007419">
    <property type="entry name" value="BFD-like_2Fe2S-bd_dom"/>
</dbReference>
<keyword evidence="9" id="KW-0001">2Fe-2S</keyword>
<evidence type="ECO:0000256" key="14">
    <source>
        <dbReference type="ARBA" id="ARBA00023004"/>
    </source>
</evidence>
<evidence type="ECO:0000256" key="15">
    <source>
        <dbReference type="ARBA" id="ARBA00023014"/>
    </source>
</evidence>
<dbReference type="CDD" id="cd19944">
    <property type="entry name" value="NirB_Fer2_BFD-like_2"/>
    <property type="match status" value="1"/>
</dbReference>
<comment type="similarity">
    <text evidence="4">Belongs to the nitrite and sulfite reductase 4Fe-4S domain family.</text>
</comment>
<dbReference type="InterPro" id="IPR016156">
    <property type="entry name" value="FAD/NAD-linked_Rdtase_dimer_sf"/>
</dbReference>
<evidence type="ECO:0000256" key="19">
    <source>
        <dbReference type="PIRNR" id="PIRNR037149"/>
    </source>
</evidence>
<evidence type="ECO:0000259" key="22">
    <source>
        <dbReference type="Pfam" id="PF01077"/>
    </source>
</evidence>
<dbReference type="AlphaFoldDB" id="A0A9X1LVB7"/>
<feature type="domain" description="Nitrite/sulphite reductase 4Fe-4S" evidence="22">
    <location>
        <begin position="642"/>
        <end position="778"/>
    </location>
</feature>
<evidence type="ECO:0000256" key="2">
    <source>
        <dbReference type="ARBA" id="ARBA00003247"/>
    </source>
</evidence>
<dbReference type="EC" id="1.8.7.1" evidence="5"/>
<dbReference type="GO" id="GO:0042128">
    <property type="term" value="P:nitrate assimilation"/>
    <property type="evidence" value="ECO:0007669"/>
    <property type="project" value="UniProtKB-UniRule"/>
</dbReference>
<dbReference type="PROSITE" id="PS00365">
    <property type="entry name" value="NIR_SIR"/>
    <property type="match status" value="1"/>
</dbReference>
<dbReference type="PRINTS" id="PR00368">
    <property type="entry name" value="FADPNR"/>
</dbReference>
<evidence type="ECO:0000256" key="3">
    <source>
        <dbReference type="ARBA" id="ARBA00005096"/>
    </source>
</evidence>
<keyword evidence="10 20" id="KW-0479">Metal-binding</keyword>
<keyword evidence="15 20" id="KW-0411">Iron-sulfur</keyword>
<feature type="region of interest" description="Disordered" evidence="21">
    <location>
        <begin position="827"/>
        <end position="850"/>
    </location>
</feature>
<evidence type="ECO:0000256" key="11">
    <source>
        <dbReference type="ARBA" id="ARBA00022784"/>
    </source>
</evidence>
<keyword evidence="13" id="KW-0560">Oxidoreductase</keyword>
<comment type="cofactor">
    <cofactor evidence="1 19">
        <name>FAD</name>
        <dbReference type="ChEBI" id="CHEBI:57692"/>
    </cofactor>
</comment>
<dbReference type="PIRSF" id="PIRSF037149">
    <property type="entry name" value="NirB"/>
    <property type="match status" value="1"/>
</dbReference>
<sequence length="864" mass="91942">MSTTPALGTHVVVVGAGMVAHRFVESLLSRGGADWRITLIGEEDRHPYDRVGLTGYFGGASADDLTLDREMLDDERLRFLRGDAVARIDRTARRVTTKSGVSVAYDRLVLATGSYAARLAVDGFGLEGCFVYRTLDDVEMLEAFVARRSAELGRPLTGTVIGGGLLGLEAAGALQGLDVACTVVQSSDRLMSAQLDLPGGNTLRRLIESRGITVKTETVTTRLDPDRSGQVAGLEFRDGTYERTDVVVFTVGVRPRDELARAAELDVHPRGGVLIDAGCQTSDPRIMAIGEVANFDGMCVGLVAPGYAMAEVAATRLLGADPHSREASFPGYDLSTKLKLSGVDVASFGDAFAETPGALDVTYTDPVAGVYKKLVLSDDAKTLLGGILVGDASAYGSLRPLVGGALGGDPAAYLMPEGGVAAPTGDLPDEALVCSCNSVTAGTIRGAVHDEGCTDVASVKACTKAGAACGSCVMMVKKIVGTELAKSGAALSNAICEHFDMSRRQLFDSVRVSGLTTFSAVIERFGSGRGCDICKPALASILSTLVRGHVLDGENATLQDTNDHVMANLQKDGSYSVVPRIPGGEITPEGLLAIGQVAKDFGLYTKITGGQRIDMFGARLEQLPEIWKQLVDAGFESGHAYGKSLRTVKSCVGSTWCRYGVQDSVGMAVQLELRYRGLRSPHKIKLGVSGCARECAEARGKDVGVIATESGWNMYVGGNGGFTPRHAVLLAENLSDEDLLTAIDRFLMYYIFTADRLQRTAPWFEDLDGGIEGLRDVIFEDSLGICADLDAAMDAHLDSYEDEWKATLEDPEKLRRFASFVNAPTTPDPSLAYTAERGQPRPATDDERTDSRVLIAGTTLEVRR</sequence>
<dbReference type="Gene3D" id="1.10.10.1100">
    <property type="entry name" value="BFD-like [2Fe-2S]-binding domain"/>
    <property type="match status" value="1"/>
</dbReference>
<dbReference type="InterPro" id="IPR052034">
    <property type="entry name" value="NasD-like"/>
</dbReference>
<dbReference type="FunFam" id="3.30.413.10:FF:000007">
    <property type="entry name" value="Nitrite reductase [NAD(P)H] large subunit"/>
    <property type="match status" value="1"/>
</dbReference>
<dbReference type="InterPro" id="IPR041575">
    <property type="entry name" value="Rubredoxin_C"/>
</dbReference>
<keyword evidence="11" id="KW-0883">Thioether bond</keyword>
<keyword evidence="8 19" id="KW-0285">Flavoprotein</keyword>
<dbReference type="InterPro" id="IPR006067">
    <property type="entry name" value="NO2/SO3_Rdtase_4Fe4S_dom"/>
</dbReference>
<dbReference type="EMBL" id="JAGTTN010000002">
    <property type="protein sequence ID" value="MCC2032361.1"/>
    <property type="molecule type" value="Genomic_DNA"/>
</dbReference>
<dbReference type="InterPro" id="IPR041854">
    <property type="entry name" value="BFD-like_2Fe2S-bd_dom_sf"/>
</dbReference>
<evidence type="ECO:0000256" key="8">
    <source>
        <dbReference type="ARBA" id="ARBA00022630"/>
    </source>
</evidence>
<evidence type="ECO:0000313" key="27">
    <source>
        <dbReference type="EMBL" id="MCC2032361.1"/>
    </source>
</evidence>
<comment type="catalytic activity">
    <reaction evidence="18">
        <text>hydrogen sulfide + 6 oxidized [2Fe-2S]-[ferredoxin] + 3 H2O = sulfite + 6 reduced [2Fe-2S]-[ferredoxin] + 7 H(+)</text>
        <dbReference type="Rhea" id="RHEA:23132"/>
        <dbReference type="Rhea" id="RHEA-COMP:10000"/>
        <dbReference type="Rhea" id="RHEA-COMP:10001"/>
        <dbReference type="ChEBI" id="CHEBI:15377"/>
        <dbReference type="ChEBI" id="CHEBI:15378"/>
        <dbReference type="ChEBI" id="CHEBI:17359"/>
        <dbReference type="ChEBI" id="CHEBI:29919"/>
        <dbReference type="ChEBI" id="CHEBI:33737"/>
        <dbReference type="ChEBI" id="CHEBI:33738"/>
        <dbReference type="EC" id="1.8.7.1"/>
    </reaction>
</comment>
<evidence type="ECO:0000256" key="5">
    <source>
        <dbReference type="ARBA" id="ARBA00012353"/>
    </source>
</evidence>
<evidence type="ECO:0000256" key="13">
    <source>
        <dbReference type="ARBA" id="ARBA00023002"/>
    </source>
</evidence>
<dbReference type="Pfam" id="PF07992">
    <property type="entry name" value="Pyr_redox_2"/>
    <property type="match status" value="1"/>
</dbReference>
<keyword evidence="14 20" id="KW-0408">Iron</keyword>
<keyword evidence="28" id="KW-1185">Reference proteome</keyword>
<accession>A0A9X1LVB7</accession>
<evidence type="ECO:0000256" key="6">
    <source>
        <dbReference type="ARBA" id="ARBA00022485"/>
    </source>
</evidence>
<dbReference type="Gene3D" id="3.90.480.10">
    <property type="entry name" value="Sulfite Reductase Hemoprotein,Domain 2"/>
    <property type="match status" value="1"/>
</dbReference>
<comment type="cofactor">
    <cofactor evidence="17">
        <name>[2Fe-2S] cluster</name>
        <dbReference type="ChEBI" id="CHEBI:190135"/>
    </cofactor>
</comment>
<dbReference type="GO" id="GO:0098809">
    <property type="term" value="F:nitrite reductase activity"/>
    <property type="evidence" value="ECO:0007669"/>
    <property type="project" value="InterPro"/>
</dbReference>
<dbReference type="Gene3D" id="3.30.390.30">
    <property type="match status" value="1"/>
</dbReference>
<keyword evidence="12 19" id="KW-0274">FAD</keyword>
<name>A0A9X1LVB7_9MICO</name>
<dbReference type="InterPro" id="IPR006066">
    <property type="entry name" value="NO2/SO3_Rdtase_FeS/sirohaem_BS"/>
</dbReference>
<comment type="cofactor">
    <cofactor evidence="20">
        <name>siroheme</name>
        <dbReference type="ChEBI" id="CHEBI:60052"/>
    </cofactor>
    <text evidence="20">Binds 1 siroheme per subunit.</text>
</comment>
<dbReference type="GO" id="GO:0046872">
    <property type="term" value="F:metal ion binding"/>
    <property type="evidence" value="ECO:0007669"/>
    <property type="project" value="UniProtKB-KW"/>
</dbReference>
<evidence type="ECO:0000259" key="26">
    <source>
        <dbReference type="Pfam" id="PF18267"/>
    </source>
</evidence>
<dbReference type="PRINTS" id="PR00411">
    <property type="entry name" value="PNDRDTASEI"/>
</dbReference>
<evidence type="ECO:0000256" key="18">
    <source>
        <dbReference type="ARBA" id="ARBA00049518"/>
    </source>
</evidence>
<reference evidence="27" key="1">
    <citation type="submission" date="2021-04" db="EMBL/GenBank/DDBJ databases">
        <title>Microbacterium tenobrionis sp. nov. and Microbacterium allomyrinae sp. nov., isolated from larvae of Tenobrio molitor and Allomyrina dichotoma, respectively.</title>
        <authorList>
            <person name="Lee S.D."/>
        </authorList>
    </citation>
    <scope>NUCLEOTIDE SEQUENCE</scope>
    <source>
        <strain evidence="27">BWT-G7</strain>
    </source>
</reference>
<evidence type="ECO:0000256" key="1">
    <source>
        <dbReference type="ARBA" id="ARBA00001974"/>
    </source>
</evidence>
<dbReference type="GO" id="GO:0051539">
    <property type="term" value="F:4 iron, 4 sulfur cluster binding"/>
    <property type="evidence" value="ECO:0007669"/>
    <property type="project" value="UniProtKB-KW"/>
</dbReference>
<dbReference type="InterPro" id="IPR036136">
    <property type="entry name" value="Nit/Sulf_reduc_fer-like_dom_sf"/>
</dbReference>
<proteinExistence type="inferred from homology"/>
<dbReference type="NCBIfam" id="NF011565">
    <property type="entry name" value="PRK14989.1"/>
    <property type="match status" value="1"/>
</dbReference>
<dbReference type="RefSeq" id="WP_229384291.1">
    <property type="nucleotide sequence ID" value="NZ_JAGTTN010000002.1"/>
</dbReference>
<dbReference type="Proteomes" id="UP001139354">
    <property type="component" value="Unassembled WGS sequence"/>
</dbReference>
<evidence type="ECO:0000259" key="24">
    <source>
        <dbReference type="Pfam" id="PF04324"/>
    </source>
</evidence>
<evidence type="ECO:0000256" key="17">
    <source>
        <dbReference type="ARBA" id="ARBA00034078"/>
    </source>
</evidence>
<feature type="domain" description="NADH-rubredoxin oxidoreductase C-terminal" evidence="26">
    <location>
        <begin position="335"/>
        <end position="398"/>
    </location>
</feature>
<dbReference type="Pfam" id="PF01077">
    <property type="entry name" value="NIR_SIR"/>
    <property type="match status" value="1"/>
</dbReference>
<dbReference type="GO" id="GO:0050311">
    <property type="term" value="F:sulfite reductase (ferredoxin) activity"/>
    <property type="evidence" value="ECO:0007669"/>
    <property type="project" value="UniProtKB-EC"/>
</dbReference>
<feature type="domain" description="BFD-like [2Fe-2S]-binding" evidence="24">
    <location>
        <begin position="432"/>
        <end position="480"/>
    </location>
</feature>
<dbReference type="Pfam" id="PF04324">
    <property type="entry name" value="Fer2_BFD"/>
    <property type="match status" value="1"/>
</dbReference>
<evidence type="ECO:0000256" key="16">
    <source>
        <dbReference type="ARBA" id="ARBA00023063"/>
    </source>
</evidence>
<comment type="function">
    <text evidence="2">Catalyzes the reduction of sulfite to sulfide, a step in the biosynthesis of sulfur-containing amino acids and cofactors.</text>
</comment>
<comment type="pathway">
    <text evidence="3">Nitrogen metabolism; nitrate reduction (assimilation).</text>
</comment>
<feature type="binding site" description="axial binding residue" evidence="20">
    <location>
        <position position="695"/>
    </location>
    <ligand>
        <name>siroheme</name>
        <dbReference type="ChEBI" id="CHEBI:60052"/>
    </ligand>
    <ligandPart>
        <name>Fe</name>
        <dbReference type="ChEBI" id="CHEBI:18248"/>
    </ligandPart>
</feature>
<dbReference type="PRINTS" id="PR00397">
    <property type="entry name" value="SIROHAEM"/>
</dbReference>
<gene>
    <name evidence="27" type="primary">nirB</name>
    <name evidence="27" type="ORF">KEC57_09245</name>
</gene>
<feature type="domain" description="Nitrite/Sulfite reductase ferredoxin-like" evidence="23">
    <location>
        <begin position="570"/>
        <end position="631"/>
    </location>
</feature>
<dbReference type="InterPro" id="IPR045854">
    <property type="entry name" value="NO2/SO3_Rdtase_4Fe4S_sf"/>
</dbReference>
<dbReference type="GO" id="GO:0050660">
    <property type="term" value="F:flavin adenine dinucleotide binding"/>
    <property type="evidence" value="ECO:0007669"/>
    <property type="project" value="UniProtKB-UniRule"/>
</dbReference>
<dbReference type="Gene3D" id="3.30.413.10">
    <property type="entry name" value="Sulfite Reductase Hemoprotein, domain 1"/>
    <property type="match status" value="1"/>
</dbReference>
<evidence type="ECO:0000256" key="4">
    <source>
        <dbReference type="ARBA" id="ARBA00010429"/>
    </source>
</evidence>
<comment type="caution">
    <text evidence="27">The sequence shown here is derived from an EMBL/GenBank/DDBJ whole genome shotgun (WGS) entry which is preliminary data.</text>
</comment>
<evidence type="ECO:0000259" key="25">
    <source>
        <dbReference type="Pfam" id="PF07992"/>
    </source>
</evidence>
<evidence type="ECO:0000256" key="20">
    <source>
        <dbReference type="PIRSR" id="PIRSR037149-1"/>
    </source>
</evidence>
<protein>
    <recommendedName>
        <fullName evidence="5">assimilatory sulfite reductase (ferredoxin)</fullName>
        <ecNumber evidence="5">1.8.7.1</ecNumber>
    </recommendedName>
</protein>
<dbReference type="InterPro" id="IPR036188">
    <property type="entry name" value="FAD/NAD-bd_sf"/>
</dbReference>
<evidence type="ECO:0000256" key="7">
    <source>
        <dbReference type="ARBA" id="ARBA00022617"/>
    </source>
</evidence>
<dbReference type="GO" id="GO:0051537">
    <property type="term" value="F:2 iron, 2 sulfur cluster binding"/>
    <property type="evidence" value="ECO:0007669"/>
    <property type="project" value="UniProtKB-KW"/>
</dbReference>
<dbReference type="PANTHER" id="PTHR43809">
    <property type="entry name" value="NITRITE REDUCTASE (NADH) LARGE SUBUNIT"/>
    <property type="match status" value="1"/>
</dbReference>
<dbReference type="Gene3D" id="3.50.50.60">
    <property type="entry name" value="FAD/NAD(P)-binding domain"/>
    <property type="match status" value="2"/>
</dbReference>
<evidence type="ECO:0000256" key="21">
    <source>
        <dbReference type="SAM" id="MobiDB-lite"/>
    </source>
</evidence>
<keyword evidence="16 19" id="KW-0534">Nitrate assimilation</keyword>
<dbReference type="PANTHER" id="PTHR43809:SF1">
    <property type="entry name" value="NITRITE REDUCTASE (NADH) LARGE SUBUNIT"/>
    <property type="match status" value="1"/>
</dbReference>
<organism evidence="27 28">
    <name type="scientific">Microbacterium allomyrinae</name>
    <dbReference type="NCBI Taxonomy" id="2830666"/>
    <lineage>
        <taxon>Bacteria</taxon>
        <taxon>Bacillati</taxon>
        <taxon>Actinomycetota</taxon>
        <taxon>Actinomycetes</taxon>
        <taxon>Micrococcales</taxon>
        <taxon>Microbacteriaceae</taxon>
        <taxon>Microbacterium</taxon>
    </lineage>
</organism>
<evidence type="ECO:0000256" key="12">
    <source>
        <dbReference type="ARBA" id="ARBA00022827"/>
    </source>
</evidence>
<dbReference type="NCBIfam" id="TIGR02374">
    <property type="entry name" value="nitri_red_nirB"/>
    <property type="match status" value="1"/>
</dbReference>
<dbReference type="Pfam" id="PF03460">
    <property type="entry name" value="NIR_SIR_ferr"/>
    <property type="match status" value="1"/>
</dbReference>
<feature type="binding site" evidence="20">
    <location>
        <position position="657"/>
    </location>
    <ligand>
        <name>[4Fe-4S] cluster</name>
        <dbReference type="ChEBI" id="CHEBI:49883"/>
    </ligand>
</feature>
<feature type="binding site" evidence="20">
    <location>
        <position position="651"/>
    </location>
    <ligand>
        <name>[4Fe-4S] cluster</name>
        <dbReference type="ChEBI" id="CHEBI:49883"/>
    </ligand>
</feature>
<evidence type="ECO:0000256" key="9">
    <source>
        <dbReference type="ARBA" id="ARBA00022714"/>
    </source>
</evidence>
<dbReference type="InterPro" id="IPR023753">
    <property type="entry name" value="FAD/NAD-binding_dom"/>
</dbReference>
<dbReference type="GO" id="GO:0020037">
    <property type="term" value="F:heme binding"/>
    <property type="evidence" value="ECO:0007669"/>
    <property type="project" value="InterPro"/>
</dbReference>
<evidence type="ECO:0000259" key="23">
    <source>
        <dbReference type="Pfam" id="PF03460"/>
    </source>
</evidence>